<dbReference type="EMBL" id="LXQA010636801">
    <property type="protein sequence ID" value="MCI63422.1"/>
    <property type="molecule type" value="Genomic_DNA"/>
</dbReference>
<keyword evidence="1" id="KW-0812">Transmembrane</keyword>
<evidence type="ECO:0000313" key="2">
    <source>
        <dbReference type="EMBL" id="MCI63422.1"/>
    </source>
</evidence>
<proteinExistence type="predicted"/>
<keyword evidence="1" id="KW-1133">Transmembrane helix</keyword>
<feature type="transmembrane region" description="Helical" evidence="1">
    <location>
        <begin position="7"/>
        <end position="28"/>
    </location>
</feature>
<dbReference type="Proteomes" id="UP000265520">
    <property type="component" value="Unassembled WGS sequence"/>
</dbReference>
<evidence type="ECO:0000313" key="3">
    <source>
        <dbReference type="Proteomes" id="UP000265520"/>
    </source>
</evidence>
<organism evidence="2 3">
    <name type="scientific">Trifolium medium</name>
    <dbReference type="NCBI Taxonomy" id="97028"/>
    <lineage>
        <taxon>Eukaryota</taxon>
        <taxon>Viridiplantae</taxon>
        <taxon>Streptophyta</taxon>
        <taxon>Embryophyta</taxon>
        <taxon>Tracheophyta</taxon>
        <taxon>Spermatophyta</taxon>
        <taxon>Magnoliopsida</taxon>
        <taxon>eudicotyledons</taxon>
        <taxon>Gunneridae</taxon>
        <taxon>Pentapetalae</taxon>
        <taxon>rosids</taxon>
        <taxon>fabids</taxon>
        <taxon>Fabales</taxon>
        <taxon>Fabaceae</taxon>
        <taxon>Papilionoideae</taxon>
        <taxon>50 kb inversion clade</taxon>
        <taxon>NPAAA clade</taxon>
        <taxon>Hologalegina</taxon>
        <taxon>IRL clade</taxon>
        <taxon>Trifolieae</taxon>
        <taxon>Trifolium</taxon>
    </lineage>
</organism>
<keyword evidence="3" id="KW-1185">Reference proteome</keyword>
<evidence type="ECO:0000256" key="1">
    <source>
        <dbReference type="SAM" id="Phobius"/>
    </source>
</evidence>
<accession>A0A392TR12</accession>
<feature type="non-terminal residue" evidence="2">
    <location>
        <position position="38"/>
    </location>
</feature>
<dbReference type="AlphaFoldDB" id="A0A392TR12"/>
<keyword evidence="1" id="KW-0472">Membrane</keyword>
<comment type="caution">
    <text evidence="2">The sequence shown here is derived from an EMBL/GenBank/DDBJ whole genome shotgun (WGS) entry which is preliminary data.</text>
</comment>
<protein>
    <submittedName>
        <fullName evidence="2">Uncharacterized protein</fullName>
    </submittedName>
</protein>
<name>A0A392TR12_9FABA</name>
<sequence>MWFPSRIAVFWSSVANSICHFNLLVLYLRLGHEEELVQ</sequence>
<reference evidence="2 3" key="1">
    <citation type="journal article" date="2018" name="Front. Plant Sci.">
        <title>Red Clover (Trifolium pratense) and Zigzag Clover (T. medium) - A Picture of Genomic Similarities and Differences.</title>
        <authorList>
            <person name="Dluhosova J."/>
            <person name="Istvanek J."/>
            <person name="Nedelnik J."/>
            <person name="Repkova J."/>
        </authorList>
    </citation>
    <scope>NUCLEOTIDE SEQUENCE [LARGE SCALE GENOMIC DNA]</scope>
    <source>
        <strain evidence="3">cv. 10/8</strain>
        <tissue evidence="2">Leaf</tissue>
    </source>
</reference>